<dbReference type="Proteomes" id="UP000029227">
    <property type="component" value="Unassembled WGS sequence"/>
</dbReference>
<evidence type="ECO:0000313" key="1">
    <source>
        <dbReference type="EMBL" id="GAL07940.1"/>
    </source>
</evidence>
<reference evidence="1 2" key="1">
    <citation type="journal article" date="2014" name="Genome Announc.">
        <title>Draft Genome Sequences of Two Vibrionaceae Species, Vibrio ponticus C121 and Photobacterium aphoticum C119, Isolated as Coral Reef Microbiota.</title>
        <authorList>
            <person name="Al-saari N."/>
            <person name="Meirelles P.M."/>
            <person name="Mino S."/>
            <person name="Suda W."/>
            <person name="Oshima K."/>
            <person name="Hattori M."/>
            <person name="Ohkuma M."/>
            <person name="Thompson F.L."/>
            <person name="Gomez-Gil B."/>
            <person name="Sawabe T."/>
            <person name="Sawabe T."/>
        </authorList>
    </citation>
    <scope>NUCLEOTIDE SEQUENCE [LARGE SCALE GENOMIC DNA]</scope>
    <source>
        <strain evidence="1 2">JCM 19237</strain>
    </source>
</reference>
<comment type="caution">
    <text evidence="1">The sequence shown here is derived from an EMBL/GenBank/DDBJ whole genome shotgun (WGS) entry which is preliminary data.</text>
</comment>
<proteinExistence type="predicted"/>
<dbReference type="eggNOG" id="ENOG5030Y42">
    <property type="taxonomic scope" value="Bacteria"/>
</dbReference>
<sequence length="547" mass="60396">MDQKQRFQARVEDISMRAQQMRELCVNSQFDKASGAYIDDPAARLAAIDGVAATMPMFESLTEGHRREVVSAMASSVVEYEKQFGELPRDEVFAAAHKAMENMLILEGANKAGNEGQMMMESIGSSLSESSGVEIRAKMVGLILPTMLATATSDAVTYIPGANDEVEIFKVRRVAGSNFGDLKRGEEIDSTTVGQYSQMRQRYKFPAAQQPDGTKTEFAFKAKTDLSMGIDIPVKKGTAAIYYNRRRVATDFDQKNGRLYGEVPQTDGTMISISGTVDYTNCSIVVTPATALPAGELHVMFEIDIEASPELIPTIDHDMTSCKLRPSQAAIAADATIQAMFAMNREYNIDLKSMQMSHLRNFLANEKAVRHLTDIDFACVNESTFNLYCPADADWKLHRELLRQTLLNISTNILELTKTVGLIGMFAGRQACTVLKSMGPDFFQPAAGYQQTNNIHFAGTLFGMWKVYEAPIVIGEWDVLCYGRGASHSDAGYVAGDAIPATMYNHPIGTNLRSRNTLWELAYGEVHPFDGANYFHRLHLVDVAPTK</sequence>
<dbReference type="STRING" id="754436.JCM19237_320"/>
<name>A0A090QXL6_9GAMM</name>
<accession>A0A090QXL6</accession>
<protein>
    <submittedName>
        <fullName evidence="1">Phage protein</fullName>
    </submittedName>
</protein>
<gene>
    <name evidence="1" type="ORF">JCM19237_320</name>
</gene>
<dbReference type="AlphaFoldDB" id="A0A090QXL6"/>
<evidence type="ECO:0000313" key="2">
    <source>
        <dbReference type="Proteomes" id="UP000029227"/>
    </source>
</evidence>
<dbReference type="EMBL" id="BBMN01000020">
    <property type="protein sequence ID" value="GAL07940.1"/>
    <property type="molecule type" value="Genomic_DNA"/>
</dbReference>
<organism evidence="1 2">
    <name type="scientific">Photobacterium aphoticum</name>
    <dbReference type="NCBI Taxonomy" id="754436"/>
    <lineage>
        <taxon>Bacteria</taxon>
        <taxon>Pseudomonadati</taxon>
        <taxon>Pseudomonadota</taxon>
        <taxon>Gammaproteobacteria</taxon>
        <taxon>Vibrionales</taxon>
        <taxon>Vibrionaceae</taxon>
        <taxon>Photobacterium</taxon>
    </lineage>
</organism>